<reference evidence="8 9" key="1">
    <citation type="journal article" date="2016" name="Proc. Natl. Acad. Sci. U.S.A.">
        <title>Comparative genomics of biotechnologically important yeasts.</title>
        <authorList>
            <person name="Riley R."/>
            <person name="Haridas S."/>
            <person name="Wolfe K.H."/>
            <person name="Lopes M.R."/>
            <person name="Hittinger C.T."/>
            <person name="Goeker M."/>
            <person name="Salamov A.A."/>
            <person name="Wisecaver J.H."/>
            <person name="Long T.M."/>
            <person name="Calvey C.H."/>
            <person name="Aerts A.L."/>
            <person name="Barry K.W."/>
            <person name="Choi C."/>
            <person name="Clum A."/>
            <person name="Coughlan A.Y."/>
            <person name="Deshpande S."/>
            <person name="Douglass A.P."/>
            <person name="Hanson S.J."/>
            <person name="Klenk H.-P."/>
            <person name="LaButti K.M."/>
            <person name="Lapidus A."/>
            <person name="Lindquist E.A."/>
            <person name="Lipzen A.M."/>
            <person name="Meier-Kolthoff J.P."/>
            <person name="Ohm R.A."/>
            <person name="Otillar R.P."/>
            <person name="Pangilinan J.L."/>
            <person name="Peng Y."/>
            <person name="Rokas A."/>
            <person name="Rosa C.A."/>
            <person name="Scheuner C."/>
            <person name="Sibirny A.A."/>
            <person name="Slot J.C."/>
            <person name="Stielow J.B."/>
            <person name="Sun H."/>
            <person name="Kurtzman C.P."/>
            <person name="Blackwell M."/>
            <person name="Grigoriev I.V."/>
            <person name="Jeffries T.W."/>
        </authorList>
    </citation>
    <scope>NUCLEOTIDE SEQUENCE [LARGE SCALE GENOMIC DNA]</scope>
    <source>
        <strain evidence="8 9">NRRL Y-11557</strain>
    </source>
</reference>
<dbReference type="Gene3D" id="2.40.100.10">
    <property type="entry name" value="Cyclophilin-like"/>
    <property type="match status" value="1"/>
</dbReference>
<comment type="subcellular location">
    <subcellularLocation>
        <location evidence="2">Nucleus</location>
    </subcellularLocation>
</comment>
<accession>A0A1E3QFN4</accession>
<dbReference type="GO" id="GO:0003755">
    <property type="term" value="F:peptidyl-prolyl cis-trans isomerase activity"/>
    <property type="evidence" value="ECO:0007669"/>
    <property type="project" value="UniProtKB-UniRule"/>
</dbReference>
<keyword evidence="3" id="KW-0539">Nucleus</keyword>
<evidence type="ECO:0000313" key="9">
    <source>
        <dbReference type="Proteomes" id="UP000094385"/>
    </source>
</evidence>
<protein>
    <recommendedName>
        <fullName evidence="5">Peptidyl-prolyl cis-trans isomerase</fullName>
        <shortName evidence="5">PPIase</shortName>
        <ecNumber evidence="5">5.2.1.8</ecNumber>
    </recommendedName>
</protein>
<comment type="function">
    <text evidence="5">PPIases accelerate the folding of proteins. It catalyzes the cis-trans isomerization of proline imidic peptide bonds in oligopeptides.</text>
</comment>
<proteinExistence type="inferred from homology"/>
<keyword evidence="5" id="KW-0697">Rotamase</keyword>
<dbReference type="GO" id="GO:0071013">
    <property type="term" value="C:catalytic step 2 spliceosome"/>
    <property type="evidence" value="ECO:0007669"/>
    <property type="project" value="TreeGrafter"/>
</dbReference>
<evidence type="ECO:0000256" key="1">
    <source>
        <dbReference type="ARBA" id="ARBA00000971"/>
    </source>
</evidence>
<dbReference type="PANTHER" id="PTHR45625:SF6">
    <property type="entry name" value="SPLICEOSOME-ASSOCIATED PROTEIN CWC27 HOMOLOG"/>
    <property type="match status" value="1"/>
</dbReference>
<evidence type="ECO:0000256" key="2">
    <source>
        <dbReference type="ARBA" id="ARBA00004123"/>
    </source>
</evidence>
<dbReference type="GO" id="GO:0006457">
    <property type="term" value="P:protein folding"/>
    <property type="evidence" value="ECO:0007669"/>
    <property type="project" value="InterPro"/>
</dbReference>
<dbReference type="CDD" id="cd01925">
    <property type="entry name" value="cyclophilin_CeCYP16-like"/>
    <property type="match status" value="1"/>
</dbReference>
<comment type="catalytic activity">
    <reaction evidence="1 5">
        <text>[protein]-peptidylproline (omega=180) = [protein]-peptidylproline (omega=0)</text>
        <dbReference type="Rhea" id="RHEA:16237"/>
        <dbReference type="Rhea" id="RHEA-COMP:10747"/>
        <dbReference type="Rhea" id="RHEA-COMP:10748"/>
        <dbReference type="ChEBI" id="CHEBI:83833"/>
        <dbReference type="ChEBI" id="CHEBI:83834"/>
        <dbReference type="EC" id="5.2.1.8"/>
    </reaction>
</comment>
<dbReference type="Pfam" id="PF00160">
    <property type="entry name" value="Pro_isomerase"/>
    <property type="match status" value="1"/>
</dbReference>
<organism evidence="8 9">
    <name type="scientific">Lipomyces starkeyi NRRL Y-11557</name>
    <dbReference type="NCBI Taxonomy" id="675824"/>
    <lineage>
        <taxon>Eukaryota</taxon>
        <taxon>Fungi</taxon>
        <taxon>Dikarya</taxon>
        <taxon>Ascomycota</taxon>
        <taxon>Saccharomycotina</taxon>
        <taxon>Lipomycetes</taxon>
        <taxon>Lipomycetales</taxon>
        <taxon>Lipomycetaceae</taxon>
        <taxon>Lipomyces</taxon>
    </lineage>
</organism>
<evidence type="ECO:0000256" key="5">
    <source>
        <dbReference type="RuleBase" id="RU363019"/>
    </source>
</evidence>
<dbReference type="InterPro" id="IPR020892">
    <property type="entry name" value="Cyclophilin-type_PPIase_CS"/>
</dbReference>
<feature type="domain" description="PPIase cyclophilin-type" evidence="7">
    <location>
        <begin position="20"/>
        <end position="166"/>
    </location>
</feature>
<keyword evidence="5" id="KW-0413">Isomerase</keyword>
<feature type="non-terminal residue" evidence="8">
    <location>
        <position position="281"/>
    </location>
</feature>
<dbReference type="PANTHER" id="PTHR45625">
    <property type="entry name" value="PEPTIDYL-PROLYL CIS-TRANS ISOMERASE-RELATED"/>
    <property type="match status" value="1"/>
</dbReference>
<dbReference type="EC" id="5.2.1.8" evidence="5"/>
<sequence>MSSALEPPTTAKVILHTTKGPIEIELWAKETPKASRNFLQHCMDGYYDGTIFHRVISDFLIQGGDPTGTGHGGQSIYTDEGGFSSEFHSRLRFNRRGLLGNAESETMNDNSQFFITLAATPELQRKNTMFGRVMGDTIYNVLKIGEAELDMDDRPLYPTKITHTEVLVNYFPDMKQRKAPQQETAAVAKKKTKKATAAKPKVKMSFGMEEDEEGDDRGIAKPAKTKFKMKSAHEILNDSRLSKAVAIDSVVAEPIAQSSTGSLTEAASAPPKEKPKMKEPT</sequence>
<dbReference type="InterPro" id="IPR002130">
    <property type="entry name" value="Cyclophilin-type_PPIase_dom"/>
</dbReference>
<feature type="region of interest" description="Disordered" evidence="6">
    <location>
        <begin position="253"/>
        <end position="281"/>
    </location>
</feature>
<dbReference type="AlphaFoldDB" id="A0A1E3QFN4"/>
<keyword evidence="9" id="KW-1185">Reference proteome</keyword>
<dbReference type="PROSITE" id="PS00170">
    <property type="entry name" value="CSA_PPIASE_1"/>
    <property type="match status" value="1"/>
</dbReference>
<evidence type="ECO:0000259" key="7">
    <source>
        <dbReference type="PROSITE" id="PS50072"/>
    </source>
</evidence>
<dbReference type="EMBL" id="KV454290">
    <property type="protein sequence ID" value="ODQ75902.1"/>
    <property type="molecule type" value="Genomic_DNA"/>
</dbReference>
<name>A0A1E3QFN4_LIPST</name>
<dbReference type="PROSITE" id="PS50072">
    <property type="entry name" value="CSA_PPIASE_2"/>
    <property type="match status" value="1"/>
</dbReference>
<dbReference type="Proteomes" id="UP000094385">
    <property type="component" value="Unassembled WGS sequence"/>
</dbReference>
<dbReference type="STRING" id="675824.A0A1E3QFN4"/>
<gene>
    <name evidence="8" type="ORF">LIPSTDRAFT_48406</name>
</gene>
<feature type="compositionally biased region" description="Basic and acidic residues" evidence="6">
    <location>
        <begin position="271"/>
        <end position="281"/>
    </location>
</feature>
<evidence type="ECO:0000256" key="6">
    <source>
        <dbReference type="SAM" id="MobiDB-lite"/>
    </source>
</evidence>
<evidence type="ECO:0000256" key="3">
    <source>
        <dbReference type="ARBA" id="ARBA00023242"/>
    </source>
</evidence>
<comment type="similarity">
    <text evidence="4">Belongs to the cyclophilin-type PPIase family. CWC27 subfamily.</text>
</comment>
<dbReference type="OrthoDB" id="442970at2759"/>
<dbReference type="InterPro" id="IPR029000">
    <property type="entry name" value="Cyclophilin-like_dom_sf"/>
</dbReference>
<evidence type="ECO:0000256" key="4">
    <source>
        <dbReference type="ARBA" id="ARBA00038509"/>
    </source>
</evidence>
<dbReference type="SUPFAM" id="SSF50891">
    <property type="entry name" value="Cyclophilin-like"/>
    <property type="match status" value="1"/>
</dbReference>
<evidence type="ECO:0000313" key="8">
    <source>
        <dbReference type="EMBL" id="ODQ75902.1"/>
    </source>
</evidence>
<dbReference type="InterPro" id="IPR044666">
    <property type="entry name" value="Cyclophilin_A-like"/>
</dbReference>
<dbReference type="PRINTS" id="PR00153">
    <property type="entry name" value="CSAPPISMRASE"/>
</dbReference>